<dbReference type="InterPro" id="IPR007038">
    <property type="entry name" value="HupE_UreJ"/>
</dbReference>
<evidence type="ECO:0000256" key="1">
    <source>
        <dbReference type="SAM" id="Phobius"/>
    </source>
</evidence>
<keyword evidence="4" id="KW-1185">Reference proteome</keyword>
<feature type="transmembrane region" description="Helical" evidence="1">
    <location>
        <begin position="120"/>
        <end position="136"/>
    </location>
</feature>
<evidence type="ECO:0000313" key="3">
    <source>
        <dbReference type="EMBL" id="ASF48016.1"/>
    </source>
</evidence>
<dbReference type="PIRSF" id="PIRSF016919">
    <property type="entry name" value="HupE_UreJ"/>
    <property type="match status" value="1"/>
</dbReference>
<reference evidence="3 4" key="1">
    <citation type="submission" date="2017-06" db="EMBL/GenBank/DDBJ databases">
        <title>Genome Sequencing of the methanotroph Methylovulum psychrotolerants str. HV10-M2 isolated from a high-altitude environment.</title>
        <authorList>
            <person name="Mateos-Rivera A."/>
        </authorList>
    </citation>
    <scope>NUCLEOTIDE SEQUENCE [LARGE SCALE GENOMIC DNA]</scope>
    <source>
        <strain evidence="3 4">HV10_M2</strain>
    </source>
</reference>
<keyword evidence="1" id="KW-1133">Transmembrane helix</keyword>
<dbReference type="AlphaFoldDB" id="A0A1Z4C380"/>
<dbReference type="Pfam" id="PF04955">
    <property type="entry name" value="HupE_UreJ"/>
    <property type="match status" value="1"/>
</dbReference>
<feature type="transmembrane region" description="Helical" evidence="1">
    <location>
        <begin position="67"/>
        <end position="87"/>
    </location>
</feature>
<gene>
    <name evidence="3" type="ORF">CEK71_19170</name>
</gene>
<evidence type="ECO:0000256" key="2">
    <source>
        <dbReference type="SAM" id="SignalP"/>
    </source>
</evidence>
<feature type="transmembrane region" description="Helical" evidence="1">
    <location>
        <begin position="148"/>
        <end position="171"/>
    </location>
</feature>
<accession>A0A1Z4C380</accession>
<dbReference type="RefSeq" id="WP_088620886.1">
    <property type="nucleotide sequence ID" value="NZ_CP022129.1"/>
</dbReference>
<keyword evidence="1" id="KW-0472">Membrane</keyword>
<feature type="transmembrane region" description="Helical" evidence="1">
    <location>
        <begin position="93"/>
        <end position="113"/>
    </location>
</feature>
<name>A0A1Z4C380_9GAMM</name>
<dbReference type="Proteomes" id="UP000197019">
    <property type="component" value="Chromosome"/>
</dbReference>
<proteinExistence type="predicted"/>
<dbReference type="EMBL" id="CP022129">
    <property type="protein sequence ID" value="ASF48016.1"/>
    <property type="molecule type" value="Genomic_DNA"/>
</dbReference>
<keyword evidence="2" id="KW-0732">Signal</keyword>
<organism evidence="3 4">
    <name type="scientific">Methylovulum psychrotolerans</name>
    <dbReference type="NCBI Taxonomy" id="1704499"/>
    <lineage>
        <taxon>Bacteria</taxon>
        <taxon>Pseudomonadati</taxon>
        <taxon>Pseudomonadota</taxon>
        <taxon>Gammaproteobacteria</taxon>
        <taxon>Methylococcales</taxon>
        <taxon>Methylococcaceae</taxon>
        <taxon>Methylovulum</taxon>
    </lineage>
</organism>
<sequence>MNDWHRITLQCLSLGGLLAFSHSVSAHTGLLATDGFSHGFLHPFLGLDHCLVMLGLGLWVSTQNHRLAGLAVLLFLVFMVAGALFGLAGGHFVYAETGLIVSLLAVGTALGCGTQRVPQPWLWVAVAVFAALHGLAHGSEMPLAVSGVAYMTGMVAATAVLLGLGWILGWVARRGHAIGLLHLYGTLTGLTGVWLLFSA</sequence>
<feature type="transmembrane region" description="Helical" evidence="1">
    <location>
        <begin position="178"/>
        <end position="197"/>
    </location>
</feature>
<feature type="transmembrane region" description="Helical" evidence="1">
    <location>
        <begin position="42"/>
        <end position="60"/>
    </location>
</feature>
<feature type="signal peptide" evidence="2">
    <location>
        <begin position="1"/>
        <end position="26"/>
    </location>
</feature>
<keyword evidence="1" id="KW-0812">Transmembrane</keyword>
<protein>
    <submittedName>
        <fullName evidence="3">HupE/UreJ protein</fullName>
    </submittedName>
</protein>
<dbReference type="KEGG" id="mpsy:CEK71_19170"/>
<evidence type="ECO:0000313" key="4">
    <source>
        <dbReference type="Proteomes" id="UP000197019"/>
    </source>
</evidence>
<feature type="chain" id="PRO_5012441749" evidence="2">
    <location>
        <begin position="27"/>
        <end position="199"/>
    </location>
</feature>
<dbReference type="OrthoDB" id="9808192at2"/>